<dbReference type="GO" id="GO:0006405">
    <property type="term" value="P:RNA export from nucleus"/>
    <property type="evidence" value="ECO:0007669"/>
    <property type="project" value="TreeGrafter"/>
</dbReference>
<dbReference type="Gene3D" id="1.25.10.70">
    <property type="match status" value="1"/>
</dbReference>
<dbReference type="GO" id="GO:0044611">
    <property type="term" value="C:nuclear pore inner ring"/>
    <property type="evidence" value="ECO:0007669"/>
    <property type="project" value="TreeGrafter"/>
</dbReference>
<evidence type="ECO:0000256" key="4">
    <source>
        <dbReference type="ARBA" id="ARBA00022927"/>
    </source>
</evidence>
<dbReference type="Pfam" id="PF21094">
    <property type="entry name" value="Nup188_SH3-like"/>
    <property type="match status" value="1"/>
</dbReference>
<dbReference type="RefSeq" id="XP_018707234.1">
    <property type="nucleotide sequence ID" value="XM_018845511.1"/>
</dbReference>
<dbReference type="GO" id="GO:0017056">
    <property type="term" value="F:structural constituent of nuclear pore"/>
    <property type="evidence" value="ECO:0007669"/>
    <property type="project" value="InterPro"/>
</dbReference>
<evidence type="ECO:0000256" key="2">
    <source>
        <dbReference type="ARBA" id="ARBA00022448"/>
    </source>
</evidence>
<keyword evidence="14" id="KW-1185">Reference proteome</keyword>
<keyword evidence="3" id="KW-0509">mRNA transport</keyword>
<evidence type="ECO:0000256" key="1">
    <source>
        <dbReference type="ARBA" id="ARBA00004567"/>
    </source>
</evidence>
<organism evidence="13 14">
    <name type="scientific">Cordyceps fumosorosea (strain ARSEF 2679)</name>
    <name type="common">Isaria fumosorosea</name>
    <dbReference type="NCBI Taxonomy" id="1081104"/>
    <lineage>
        <taxon>Eukaryota</taxon>
        <taxon>Fungi</taxon>
        <taxon>Dikarya</taxon>
        <taxon>Ascomycota</taxon>
        <taxon>Pezizomycotina</taxon>
        <taxon>Sordariomycetes</taxon>
        <taxon>Hypocreomycetidae</taxon>
        <taxon>Hypocreales</taxon>
        <taxon>Cordycipitaceae</taxon>
        <taxon>Cordyceps</taxon>
    </lineage>
</organism>
<dbReference type="EMBL" id="AZHB01000003">
    <property type="protein sequence ID" value="OAA71353.1"/>
    <property type="molecule type" value="Genomic_DNA"/>
</dbReference>
<evidence type="ECO:0000256" key="8">
    <source>
        <dbReference type="ARBA" id="ARBA00038387"/>
    </source>
</evidence>
<feature type="domain" description="Nucleoporin Nup188 N-terminal subdomain III" evidence="12">
    <location>
        <begin position="702"/>
        <end position="1150"/>
    </location>
</feature>
<evidence type="ECO:0000259" key="11">
    <source>
        <dbReference type="Pfam" id="PF18378"/>
    </source>
</evidence>
<dbReference type="PANTHER" id="PTHR31431">
    <property type="entry name" value="NUCLEOPORIN NUP188 HOMOLOG"/>
    <property type="match status" value="1"/>
</dbReference>
<dbReference type="Pfam" id="PF21093">
    <property type="entry name" value="Nup188_N-subdom_III"/>
    <property type="match status" value="1"/>
</dbReference>
<keyword evidence="4" id="KW-0653">Protein transport</keyword>
<feature type="domain" description="Nucleoporin Nup188 N-terminal" evidence="10">
    <location>
        <begin position="60"/>
        <end position="431"/>
    </location>
</feature>
<dbReference type="InterPro" id="IPR044840">
    <property type="entry name" value="Nup188"/>
</dbReference>
<dbReference type="STRING" id="1081104.A0A168CGQ6"/>
<evidence type="ECO:0000259" key="12">
    <source>
        <dbReference type="Pfam" id="PF21093"/>
    </source>
</evidence>
<dbReference type="InterPro" id="IPR041634">
    <property type="entry name" value="Nup188_C"/>
</dbReference>
<keyword evidence="5" id="KW-0811">Translocation</keyword>
<dbReference type="Pfam" id="PF10487">
    <property type="entry name" value="Nup188_N"/>
    <property type="match status" value="1"/>
</dbReference>
<comment type="subcellular location">
    <subcellularLocation>
        <location evidence="1">Nucleus</location>
        <location evidence="1">Nuclear pore complex</location>
    </subcellularLocation>
</comment>
<dbReference type="GeneID" id="30018196"/>
<accession>A0A168CGQ6</accession>
<evidence type="ECO:0000259" key="10">
    <source>
        <dbReference type="Pfam" id="PF10487"/>
    </source>
</evidence>
<keyword evidence="7" id="KW-0539">Nucleus</keyword>
<dbReference type="InterPro" id="IPR018864">
    <property type="entry name" value="Nucleoporin_Nup188_N"/>
</dbReference>
<dbReference type="PANTHER" id="PTHR31431:SF1">
    <property type="entry name" value="NUCLEOPORIN NUP188"/>
    <property type="match status" value="1"/>
</dbReference>
<sequence>MAPLSDRIYFPSLEECLSGEKVLLSWKLVATALSDNTGRLQRSSALSEFFSDEYVHGLLKNPIAAFSPPDDASGKDFETKTAPINVTSASTQKLDIQVLKDDAKWLSKNAKTNLVAALRIVIVEHQSRPSRHLVGPLSSQDATNLHEAAGLKDGQSASFLSDLGSAAALDTDELSAEFEKQDSRRTRLFETLLSERRHFMMAIDHVNSIKLYGRLPISAQNNDDIGELFKLNTRSTKEQIEALLPAYFRVLTDCTGRIESGLLSTTDDALLSNEKTEIEWLRTLFTEIVHALSVIFQLVDSLGDDFAPPSSVTQWFSLMEMYNFFDSVQPIHEGIAELIAPLRTLATAVSVIMLKPKRSISYLNEKDEDSGQPDDTFDSYLLSSEVLEQIHKSILNAANMDIASATPAIFTWALLLHRLNASYHNRTEKRDNLLQQTARERFESGEVTRPSLGRRNSAGSLFSIESTKFDSFLENATTPRDAQFVEQLATGVTTGGRVFNAMSDMARALGPSISGCASPLLSSRIRIVFADVLKISYGYVGYQADSLTCLFSLLSPGRGYWDLSSVQNLRASGDTVSSFINDDILMQWYFQQAVDRFPYEFLPFISLCKSLCTVTGEVDDQRYSDVLNLLRNTSTLTLELPKGFQEYELVHEDENTNSFSLTEEIPLITLSSSWKKRQMDDDAYRLPRGTQGRFITDSGRLVLVEYRHSALSLLGRRLEIYLMKEGYQCQFESLQPHDIAEVVELFAILIRMEYLKLAGNPDALIHKDDDILSEASKHISGGKDIVTIVCDTMDYFMQEELAMTEESAINVITACIKFLDAILPVQPSRVWSYLARSELLSSEARAGKLSKLTGSLDLVSERLDFLNSALFFFSNVVDTALASGVQRQAGNKSRGRQQEINPWLGTSDKVLSKVALAVANASVDIFENTSTWQFDAEISRISLLNSVVPLLNKIIHHSYSMGKSSESDNLTSCLRPAASYVIDCFLSPSSGTLRFQPLLYSFISALLTPESTLYPSRLNLVRNEVESALTFATSLLRAANFVERSSTMLESYLFKSSTLLARLCAVSDLFRTPILSLLQALVSNAGQGSSEPPSLLGYLGPGVSKSFITLLSRLGQPYALQTDVETIWKFFSSILRNRQQWMSNCLLTGQTPREAMAKDSKTKDISDDSVFATALSKLKKIDDLETSEALAILDFVASAQNYWPWTVFTLQKDTSYMEGLRSYARALKPSHLVMKSDSIRAAREARLAAYIAETFAMQLYHSRHLGSAEELAKSLVNHLDYYLRDGVEVAGYNKSLHNNFAKNFANKYFGCSVDNFKRTPLAPGHLGSDYYYDLEQADTMLRFDPGWLGRKANGFKNEMELANANLSLVDAQIALFHSWEFLLVELSTCLPGNETIGKQMLQVSQQCLNANQNVPGPESIFLKLVQERANLALILVQRLAKSKLPVQDVNQMLTTLVGTMSGVDEPFASSSIGYYRVLLKALFVTLRAYHVGGEKRERSEQHDDPEPPVKLGGSAVSVTQTVLSLLDIVVGRGFRTLVSLIHDGDAEVYPEDLGLLTAIMQAALSLPTIEQSQTQVLNIMATHEVVNAASSLYSWADQLAIHGDPVYGELAIMFLLQLSNLPLIGEQLACDGILSNLLSAKITKVMLKTNISPTSDAPIAQRCYTIWVKGLLPLMINLLTSLGVAVAPEITYVLNQFSHLLNASVDRFEAPGTNRTIAKGAIQHITLLSTSEIHSLALITRVLKALRATNARDIGTVQWDASGLLENVDYWLASRRLLKERLLPLGQREMEWRTTKVGAGANENVLEAKVVSQLEVVRDILADELE</sequence>
<feature type="domain" description="Nuclear pore protein Nup188 C-terminal" evidence="11">
    <location>
        <begin position="1452"/>
        <end position="1821"/>
    </location>
</feature>
<comment type="similarity">
    <text evidence="8">Belongs to the Nup188 family.</text>
</comment>
<evidence type="ECO:0000256" key="9">
    <source>
        <dbReference type="ARBA" id="ARBA00040174"/>
    </source>
</evidence>
<name>A0A168CGQ6_CORFA</name>
<evidence type="ECO:0000256" key="3">
    <source>
        <dbReference type="ARBA" id="ARBA00022816"/>
    </source>
</evidence>
<dbReference type="Proteomes" id="UP000076744">
    <property type="component" value="Unassembled WGS sequence"/>
</dbReference>
<evidence type="ECO:0000256" key="7">
    <source>
        <dbReference type="ARBA" id="ARBA00023242"/>
    </source>
</evidence>
<evidence type="ECO:0000313" key="13">
    <source>
        <dbReference type="EMBL" id="OAA71353.1"/>
    </source>
</evidence>
<evidence type="ECO:0000256" key="6">
    <source>
        <dbReference type="ARBA" id="ARBA00023132"/>
    </source>
</evidence>
<gene>
    <name evidence="13" type="ORF">ISF_01904</name>
</gene>
<protein>
    <recommendedName>
        <fullName evidence="9">Nucleoporin NUP188</fullName>
    </recommendedName>
</protein>
<comment type="caution">
    <text evidence="13">The sequence shown here is derived from an EMBL/GenBank/DDBJ whole genome shotgun (WGS) entry which is preliminary data.</text>
</comment>
<reference evidence="13 14" key="1">
    <citation type="journal article" date="2016" name="Genome Biol. Evol.">
        <title>Divergent and convergent evolution of fungal pathogenicity.</title>
        <authorList>
            <person name="Shang Y."/>
            <person name="Xiao G."/>
            <person name="Zheng P."/>
            <person name="Cen K."/>
            <person name="Zhan S."/>
            <person name="Wang C."/>
        </authorList>
    </citation>
    <scope>NUCLEOTIDE SEQUENCE [LARGE SCALE GENOMIC DNA]</scope>
    <source>
        <strain evidence="13 14">ARSEF 2679</strain>
    </source>
</reference>
<evidence type="ECO:0000313" key="14">
    <source>
        <dbReference type="Proteomes" id="UP000076744"/>
    </source>
</evidence>
<dbReference type="InterPro" id="IPR048883">
    <property type="entry name" value="Nup188_N-subdom_III"/>
</dbReference>
<dbReference type="GO" id="GO:0006606">
    <property type="term" value="P:protein import into nucleus"/>
    <property type="evidence" value="ECO:0007669"/>
    <property type="project" value="TreeGrafter"/>
</dbReference>
<keyword evidence="2" id="KW-0813">Transport</keyword>
<dbReference type="OrthoDB" id="102511at2759"/>
<evidence type="ECO:0000256" key="5">
    <source>
        <dbReference type="ARBA" id="ARBA00023010"/>
    </source>
</evidence>
<dbReference type="Pfam" id="PF18378">
    <property type="entry name" value="Nup188_C"/>
    <property type="match status" value="1"/>
</dbReference>
<proteinExistence type="inferred from homology"/>
<dbReference type="GO" id="GO:0051028">
    <property type="term" value="P:mRNA transport"/>
    <property type="evidence" value="ECO:0007669"/>
    <property type="project" value="UniProtKB-KW"/>
</dbReference>
<keyword evidence="6" id="KW-0906">Nuclear pore complex</keyword>